<keyword evidence="5 9" id="KW-0028">Amino-acid biosynthesis</keyword>
<evidence type="ECO:0000259" key="10">
    <source>
        <dbReference type="Pfam" id="PF00697"/>
    </source>
</evidence>
<dbReference type="GO" id="GO:0016853">
    <property type="term" value="F:isomerase activity"/>
    <property type="evidence" value="ECO:0007669"/>
    <property type="project" value="UniProtKB-KW"/>
</dbReference>
<dbReference type="InterPro" id="IPR001240">
    <property type="entry name" value="PRAI_dom"/>
</dbReference>
<evidence type="ECO:0000313" key="12">
    <source>
        <dbReference type="Proteomes" id="UP001407405"/>
    </source>
</evidence>
<reference evidence="11 12" key="1">
    <citation type="submission" date="2024-04" db="EMBL/GenBank/DDBJ databases">
        <title>Genome sequencing and metabolic network reconstruction of aminoacids and betaine degradation by Anoxynatronum sibiricum.</title>
        <authorList>
            <person name="Detkova E.N."/>
            <person name="Boltjanskaja Y.V."/>
            <person name="Mardanov A.V."/>
            <person name="Kevbrin V."/>
        </authorList>
    </citation>
    <scope>NUCLEOTIDE SEQUENCE [LARGE SCALE GENOMIC DNA]</scope>
    <source>
        <strain evidence="11 12">Z-7981</strain>
    </source>
</reference>
<dbReference type="PANTHER" id="PTHR42894">
    <property type="entry name" value="N-(5'-PHOSPHORIBOSYL)ANTHRANILATE ISOMERASE"/>
    <property type="match status" value="1"/>
</dbReference>
<evidence type="ECO:0000256" key="6">
    <source>
        <dbReference type="ARBA" id="ARBA00022822"/>
    </source>
</evidence>
<evidence type="ECO:0000256" key="8">
    <source>
        <dbReference type="ARBA" id="ARBA00023235"/>
    </source>
</evidence>
<dbReference type="InterPro" id="IPR013785">
    <property type="entry name" value="Aldolase_TIM"/>
</dbReference>
<dbReference type="InterPro" id="IPR011060">
    <property type="entry name" value="RibuloseP-bd_barrel"/>
</dbReference>
<name>A0ABU9VSC6_9CLOT</name>
<dbReference type="InterPro" id="IPR044643">
    <property type="entry name" value="TrpF_fam"/>
</dbReference>
<keyword evidence="12" id="KW-1185">Reference proteome</keyword>
<evidence type="ECO:0000256" key="9">
    <source>
        <dbReference type="HAMAP-Rule" id="MF_00135"/>
    </source>
</evidence>
<comment type="similarity">
    <text evidence="9">Belongs to the TrpF family.</text>
</comment>
<dbReference type="CDD" id="cd00405">
    <property type="entry name" value="PRAI"/>
    <property type="match status" value="1"/>
</dbReference>
<dbReference type="EMBL" id="JBCITM010000004">
    <property type="protein sequence ID" value="MEN1759974.1"/>
    <property type="molecule type" value="Genomic_DNA"/>
</dbReference>
<dbReference type="SUPFAM" id="SSF51366">
    <property type="entry name" value="Ribulose-phoshate binding barrel"/>
    <property type="match status" value="1"/>
</dbReference>
<keyword evidence="7 9" id="KW-0057">Aromatic amino acid biosynthesis</keyword>
<dbReference type="RefSeq" id="WP_343185299.1">
    <property type="nucleotide sequence ID" value="NZ_JBCITM010000004.1"/>
</dbReference>
<organism evidence="11 12">
    <name type="scientific">Anoxynatronum sibiricum</name>
    <dbReference type="NCBI Taxonomy" id="210623"/>
    <lineage>
        <taxon>Bacteria</taxon>
        <taxon>Bacillati</taxon>
        <taxon>Bacillota</taxon>
        <taxon>Clostridia</taxon>
        <taxon>Eubacteriales</taxon>
        <taxon>Clostridiaceae</taxon>
        <taxon>Anoxynatronum</taxon>
    </lineage>
</organism>
<comment type="catalytic activity">
    <reaction evidence="1 9">
        <text>N-(5-phospho-beta-D-ribosyl)anthranilate = 1-(2-carboxyphenylamino)-1-deoxy-D-ribulose 5-phosphate</text>
        <dbReference type="Rhea" id="RHEA:21540"/>
        <dbReference type="ChEBI" id="CHEBI:18277"/>
        <dbReference type="ChEBI" id="CHEBI:58613"/>
        <dbReference type="EC" id="5.3.1.24"/>
    </reaction>
</comment>
<sequence>METAVKICGLMNEKVLPVIREMKPEYVGFVFAPSRRRVSVATARELIVQLPSETVPVGVFMNETVAAMDAVGRQAGLKILQLHGSESAETCAQLRRKGWLVWKVFPMASLDDLKNLNQYEVDGYLVDAAGIGGAGGTGKSFPWQWLVGVSLSKPLILAGGLRPDNVRQALKEVIPTVVDVSSGVEIRGEKSPRQIGIFIRKVRNTHDE</sequence>
<evidence type="ECO:0000256" key="2">
    <source>
        <dbReference type="ARBA" id="ARBA00004664"/>
    </source>
</evidence>
<dbReference type="HAMAP" id="MF_00135">
    <property type="entry name" value="PRAI"/>
    <property type="match status" value="1"/>
</dbReference>
<dbReference type="PANTHER" id="PTHR42894:SF1">
    <property type="entry name" value="N-(5'-PHOSPHORIBOSYL)ANTHRANILATE ISOMERASE"/>
    <property type="match status" value="1"/>
</dbReference>
<dbReference type="Proteomes" id="UP001407405">
    <property type="component" value="Unassembled WGS sequence"/>
</dbReference>
<evidence type="ECO:0000256" key="1">
    <source>
        <dbReference type="ARBA" id="ARBA00001164"/>
    </source>
</evidence>
<evidence type="ECO:0000256" key="7">
    <source>
        <dbReference type="ARBA" id="ARBA00023141"/>
    </source>
</evidence>
<proteinExistence type="inferred from homology"/>
<dbReference type="Gene3D" id="3.20.20.70">
    <property type="entry name" value="Aldolase class I"/>
    <property type="match status" value="1"/>
</dbReference>
<keyword evidence="6 9" id="KW-0822">Tryptophan biosynthesis</keyword>
<feature type="domain" description="N-(5'phosphoribosyl) anthranilate isomerase (PRAI)" evidence="10">
    <location>
        <begin position="5"/>
        <end position="199"/>
    </location>
</feature>
<evidence type="ECO:0000313" key="11">
    <source>
        <dbReference type="EMBL" id="MEN1759974.1"/>
    </source>
</evidence>
<protein>
    <recommendedName>
        <fullName evidence="4 9">N-(5'-phosphoribosyl)anthranilate isomerase</fullName>
        <shortName evidence="9">PRAI</shortName>
        <ecNumber evidence="3 9">5.3.1.24</ecNumber>
    </recommendedName>
</protein>
<evidence type="ECO:0000256" key="5">
    <source>
        <dbReference type="ARBA" id="ARBA00022605"/>
    </source>
</evidence>
<evidence type="ECO:0000256" key="3">
    <source>
        <dbReference type="ARBA" id="ARBA00012572"/>
    </source>
</evidence>
<comment type="pathway">
    <text evidence="2 9">Amino-acid biosynthesis; L-tryptophan biosynthesis; L-tryptophan from chorismate: step 3/5.</text>
</comment>
<keyword evidence="8 9" id="KW-0413">Isomerase</keyword>
<dbReference type="EC" id="5.3.1.24" evidence="3 9"/>
<evidence type="ECO:0000256" key="4">
    <source>
        <dbReference type="ARBA" id="ARBA00022272"/>
    </source>
</evidence>
<gene>
    <name evidence="9" type="primary">trpF</name>
    <name evidence="11" type="ORF">AAIG11_05800</name>
</gene>
<dbReference type="Pfam" id="PF00697">
    <property type="entry name" value="PRAI"/>
    <property type="match status" value="1"/>
</dbReference>
<accession>A0ABU9VSC6</accession>
<comment type="caution">
    <text evidence="11">The sequence shown here is derived from an EMBL/GenBank/DDBJ whole genome shotgun (WGS) entry which is preliminary data.</text>
</comment>